<comment type="caution">
    <text evidence="1">The sequence shown here is derived from an EMBL/GenBank/DDBJ whole genome shotgun (WGS) entry which is preliminary data.</text>
</comment>
<organism evidence="1 2">
    <name type="scientific">Fodinicola feengrottensis</name>
    <dbReference type="NCBI Taxonomy" id="435914"/>
    <lineage>
        <taxon>Bacteria</taxon>
        <taxon>Bacillati</taxon>
        <taxon>Actinomycetota</taxon>
        <taxon>Actinomycetes</taxon>
        <taxon>Mycobacteriales</taxon>
        <taxon>Fodinicola</taxon>
    </lineage>
</organism>
<accession>A0ABN2IB92</accession>
<evidence type="ECO:0000313" key="1">
    <source>
        <dbReference type="EMBL" id="GAA1701474.1"/>
    </source>
</evidence>
<proteinExistence type="predicted"/>
<sequence length="133" mass="14892">MSECTHRGPAVIESGGEFLCIDCRAPQGEWHSTYRPAAAGRAYTAAMGAVQLKGPKMAEMLMCNRCKHTGKRDNTFTHVYASRYDSLATTVSIDLCEGCRRDVLAFVRTAPNQQPRMRLRKRVWLALCHMADL</sequence>
<reference evidence="1 2" key="1">
    <citation type="journal article" date="2019" name="Int. J. Syst. Evol. Microbiol.">
        <title>The Global Catalogue of Microorganisms (GCM) 10K type strain sequencing project: providing services to taxonomists for standard genome sequencing and annotation.</title>
        <authorList>
            <consortium name="The Broad Institute Genomics Platform"/>
            <consortium name="The Broad Institute Genome Sequencing Center for Infectious Disease"/>
            <person name="Wu L."/>
            <person name="Ma J."/>
        </authorList>
    </citation>
    <scope>NUCLEOTIDE SEQUENCE [LARGE SCALE GENOMIC DNA]</scope>
    <source>
        <strain evidence="1 2">JCM 14718</strain>
    </source>
</reference>
<gene>
    <name evidence="1" type="ORF">GCM10009765_58800</name>
</gene>
<dbReference type="Proteomes" id="UP001500618">
    <property type="component" value="Unassembled WGS sequence"/>
</dbReference>
<keyword evidence="2" id="KW-1185">Reference proteome</keyword>
<name>A0ABN2IB92_9ACTN</name>
<evidence type="ECO:0000313" key="2">
    <source>
        <dbReference type="Proteomes" id="UP001500618"/>
    </source>
</evidence>
<dbReference type="EMBL" id="BAAANY010000023">
    <property type="protein sequence ID" value="GAA1701474.1"/>
    <property type="molecule type" value="Genomic_DNA"/>
</dbReference>
<protein>
    <submittedName>
        <fullName evidence="1">Uncharacterized protein</fullName>
    </submittedName>
</protein>